<protein>
    <recommendedName>
        <fullName evidence="3">DUF35 domain-containing protein</fullName>
    </recommendedName>
</protein>
<proteinExistence type="predicted"/>
<keyword evidence="2" id="KW-1185">Reference proteome</keyword>
<evidence type="ECO:0000313" key="2">
    <source>
        <dbReference type="Proteomes" id="UP000279673"/>
    </source>
</evidence>
<accession>A0A421BKM7</accession>
<organism evidence="1 2">
    <name type="scientific">Paenirhodobacter hankyongi</name>
    <dbReference type="NCBI Taxonomy" id="2294033"/>
    <lineage>
        <taxon>Bacteria</taxon>
        <taxon>Pseudomonadati</taxon>
        <taxon>Pseudomonadota</taxon>
        <taxon>Alphaproteobacteria</taxon>
        <taxon>Rhodobacterales</taxon>
        <taxon>Rhodobacter group</taxon>
        <taxon>Paenirhodobacter</taxon>
    </lineage>
</organism>
<dbReference type="RefSeq" id="WP_121534470.1">
    <property type="nucleotide sequence ID" value="NZ_RCHI01000016.1"/>
</dbReference>
<dbReference type="SUPFAM" id="SSF50249">
    <property type="entry name" value="Nucleic acid-binding proteins"/>
    <property type="match status" value="1"/>
</dbReference>
<gene>
    <name evidence="1" type="ORF">DYS74_14850</name>
</gene>
<dbReference type="AlphaFoldDB" id="A0A421BKM7"/>
<evidence type="ECO:0000313" key="1">
    <source>
        <dbReference type="EMBL" id="RLL63599.1"/>
    </source>
</evidence>
<reference evidence="1 2" key="1">
    <citation type="submission" date="2018-10" db="EMBL/GenBank/DDBJ databases">
        <title>Rhodobacter sp . BO-81.</title>
        <authorList>
            <person name="Im W.T."/>
        </authorList>
    </citation>
    <scope>NUCLEOTIDE SEQUENCE [LARGE SCALE GENOMIC DNA]</scope>
    <source>
        <strain evidence="1 2">BO-81</strain>
    </source>
</reference>
<comment type="caution">
    <text evidence="1">The sequence shown here is derived from an EMBL/GenBank/DDBJ whole genome shotgun (WGS) entry which is preliminary data.</text>
</comment>
<dbReference type="Proteomes" id="UP000279673">
    <property type="component" value="Unassembled WGS sequence"/>
</dbReference>
<name>A0A421BKM7_9RHOB</name>
<sequence>MTGVPAPELPPELAAQFALAADGTVLLRASRPAQGDAVIFPPRLYAGDGLDTTTEVLIPGDGRVNCLTRVRVRPPYGLPPGYVIGFVDLEAAPLRLFGLFAPEDADSLAPGSRVRLSLMPLGTDNDATPCLRPVFVPAAEPLTETRP</sequence>
<dbReference type="InterPro" id="IPR012340">
    <property type="entry name" value="NA-bd_OB-fold"/>
</dbReference>
<evidence type="ECO:0008006" key="3">
    <source>
        <dbReference type="Google" id="ProtNLM"/>
    </source>
</evidence>
<dbReference type="EMBL" id="RCHI01000016">
    <property type="protein sequence ID" value="RLL63599.1"/>
    <property type="molecule type" value="Genomic_DNA"/>
</dbReference>